<evidence type="ECO:0000256" key="8">
    <source>
        <dbReference type="HAMAP-Rule" id="MF_00377"/>
    </source>
</evidence>
<dbReference type="GO" id="GO:0005886">
    <property type="term" value="C:plasma membrane"/>
    <property type="evidence" value="ECO:0007669"/>
    <property type="project" value="TreeGrafter"/>
</dbReference>
<dbReference type="PANTHER" id="PTHR30050:SF2">
    <property type="entry name" value="CHROMOSOMAL REPLICATION INITIATOR PROTEIN DNAA"/>
    <property type="match status" value="1"/>
</dbReference>
<feature type="binding site" evidence="8">
    <location>
        <position position="165"/>
    </location>
    <ligand>
        <name>ATP</name>
        <dbReference type="ChEBI" id="CHEBI:30616"/>
    </ligand>
</feature>
<comment type="caution">
    <text evidence="8">Lacks conserved residue(s) required for the propagation of feature annotation.</text>
</comment>
<dbReference type="InterPro" id="IPR003593">
    <property type="entry name" value="AAA+_ATPase"/>
</dbReference>
<evidence type="ECO:0000256" key="2">
    <source>
        <dbReference type="ARBA" id="ARBA00022490"/>
    </source>
</evidence>
<dbReference type="AlphaFoldDB" id="A0A1F5ENV4"/>
<feature type="region of interest" description="Domain I, interacts with DnaA modulators" evidence="8">
    <location>
        <begin position="1"/>
        <end position="92"/>
    </location>
</feature>
<dbReference type="SUPFAM" id="SSF52540">
    <property type="entry name" value="P-loop containing nucleoside triphosphate hydrolases"/>
    <property type="match status" value="1"/>
</dbReference>
<dbReference type="GO" id="GO:0003688">
    <property type="term" value="F:DNA replication origin binding"/>
    <property type="evidence" value="ECO:0007669"/>
    <property type="project" value="UniProtKB-UniRule"/>
</dbReference>
<dbReference type="PROSITE" id="PS01008">
    <property type="entry name" value="DNAA"/>
    <property type="match status" value="1"/>
</dbReference>
<dbReference type="SUPFAM" id="SSF48295">
    <property type="entry name" value="TrpR-like"/>
    <property type="match status" value="1"/>
</dbReference>
<dbReference type="InterPro" id="IPR020591">
    <property type="entry name" value="Chromosome_initiator_DnaA-like"/>
</dbReference>
<dbReference type="InterPro" id="IPR013159">
    <property type="entry name" value="DnaA_C"/>
</dbReference>
<evidence type="ECO:0000256" key="4">
    <source>
        <dbReference type="ARBA" id="ARBA00022741"/>
    </source>
</evidence>
<evidence type="ECO:0000256" key="11">
    <source>
        <dbReference type="RuleBase" id="RU004227"/>
    </source>
</evidence>
<accession>A0A1F5ENV4</accession>
<proteinExistence type="inferred from homology"/>
<comment type="caution">
    <text evidence="14">The sequence shown here is derived from an EMBL/GenBank/DDBJ whole genome shotgun (WGS) entry which is preliminary data.</text>
</comment>
<dbReference type="Gene3D" id="3.30.300.180">
    <property type="match status" value="1"/>
</dbReference>
<dbReference type="Pfam" id="PF08299">
    <property type="entry name" value="Bac_DnaA_C"/>
    <property type="match status" value="1"/>
</dbReference>
<dbReference type="SMART" id="SM00382">
    <property type="entry name" value="AAA"/>
    <property type="match status" value="1"/>
</dbReference>
<dbReference type="GO" id="GO:0005524">
    <property type="term" value="F:ATP binding"/>
    <property type="evidence" value="ECO:0007669"/>
    <property type="project" value="UniProtKB-UniRule"/>
</dbReference>
<evidence type="ECO:0000256" key="1">
    <source>
        <dbReference type="ARBA" id="ARBA00006583"/>
    </source>
</evidence>
<evidence type="ECO:0000256" key="5">
    <source>
        <dbReference type="ARBA" id="ARBA00022840"/>
    </source>
</evidence>
<dbReference type="Gene3D" id="3.40.50.300">
    <property type="entry name" value="P-loop containing nucleotide triphosphate hydrolases"/>
    <property type="match status" value="1"/>
</dbReference>
<gene>
    <name evidence="8" type="primary">dnaA</name>
    <name evidence="14" type="ORF">A3E89_03080</name>
</gene>
<dbReference type="InterPro" id="IPR013317">
    <property type="entry name" value="DnaA_dom"/>
</dbReference>
<dbReference type="Gene3D" id="1.10.1750.10">
    <property type="match status" value="1"/>
</dbReference>
<dbReference type="PRINTS" id="PR00051">
    <property type="entry name" value="DNAA"/>
</dbReference>
<dbReference type="PANTHER" id="PTHR30050">
    <property type="entry name" value="CHROMOSOMAL REPLICATION INITIATOR PROTEIN DNAA"/>
    <property type="match status" value="1"/>
</dbReference>
<keyword evidence="5 8" id="KW-0067">ATP-binding</keyword>
<dbReference type="SMART" id="SM00760">
    <property type="entry name" value="Bac_DnaA_C"/>
    <property type="match status" value="1"/>
</dbReference>
<feature type="domain" description="Chromosomal replication initiator DnaA C-terminal" evidence="13">
    <location>
        <begin position="361"/>
        <end position="430"/>
    </location>
</feature>
<feature type="binding site" evidence="8">
    <location>
        <position position="163"/>
    </location>
    <ligand>
        <name>ATP</name>
        <dbReference type="ChEBI" id="CHEBI:30616"/>
    </ligand>
</feature>
<evidence type="ECO:0000313" key="14">
    <source>
        <dbReference type="EMBL" id="OGD69000.1"/>
    </source>
</evidence>
<evidence type="ECO:0000256" key="9">
    <source>
        <dbReference type="NCBIfam" id="TIGR00362"/>
    </source>
</evidence>
<evidence type="ECO:0000256" key="10">
    <source>
        <dbReference type="RuleBase" id="RU000577"/>
    </source>
</evidence>
<dbReference type="CDD" id="cd06571">
    <property type="entry name" value="Bac_DnaA_C"/>
    <property type="match status" value="1"/>
</dbReference>
<dbReference type="InterPro" id="IPR024633">
    <property type="entry name" value="DnaA_N_dom"/>
</dbReference>
<dbReference type="NCBIfam" id="TIGR00362">
    <property type="entry name" value="DnaA"/>
    <property type="match status" value="1"/>
</dbReference>
<comment type="function">
    <text evidence="8 10">Plays an essential role in the initiation and regulation of chromosomal replication. ATP-DnaA binds to the origin of replication (oriC) to initiate formation of the DNA replication initiation complex once per cell cycle. Binds the DnaA box (a 9 base pair repeat at the origin) and separates the double-stranded (ds)DNA. Forms a right-handed helical filament on oriC DNA; dsDNA binds to the exterior of the filament while single-stranded (ss)DNA is stabiized in the filament's interior. The ATP-DnaA-oriC complex binds and stabilizes one strand of the AT-rich DNA unwinding element (DUE), permitting loading of DNA polymerase. After initiation quickly degrades to an ADP-DnaA complex that is not apt for DNA replication. Binds acidic phospholipids.</text>
</comment>
<dbReference type="GO" id="GO:0006275">
    <property type="term" value="P:regulation of DNA replication"/>
    <property type="evidence" value="ECO:0007669"/>
    <property type="project" value="UniProtKB-UniRule"/>
</dbReference>
<evidence type="ECO:0000256" key="6">
    <source>
        <dbReference type="ARBA" id="ARBA00023121"/>
    </source>
</evidence>
<dbReference type="InterPro" id="IPR001957">
    <property type="entry name" value="Chromosome_initiator_DnaA"/>
</dbReference>
<dbReference type="GO" id="GO:0005737">
    <property type="term" value="C:cytoplasm"/>
    <property type="evidence" value="ECO:0007669"/>
    <property type="project" value="UniProtKB-SubCell"/>
</dbReference>
<sequence length="451" mass="52367">MYITTFEDNKKIWDKVLSDVELNVSKANFNTWFRDTDILKYENGTIYLGVPNEFVKNWLAEKYHKFILKSLRTIQENIRSIEYVVISGTKKSELSKLKQPVAVNNELPLNDFYINKEDNLNPKYIFDSFVVGTFNELAYAASQAIIKKQGIVYNPLFVYGNTGYGKTHLIQAIGNHLKTTDSKKVFYVTSEKFSVDCVNSIQQNKLNQFKEKYRKYDVLIMDDIQFISNKERSQEELFHLFNTLYDGNKQIIFSSDKHPSYIPGLADRLKSRFGQGMIVDVQAPDTESRMEILRSKARANSFFLADDIISFVAVSIQGNIRDLEGILNSIICQTQLKNRDLTMPEVKNLLKNNVKPKKNVSVKEIVKIISNFYNIEENSIYEKTRRKEVVKPRQVIMYILRKDFNVSYPSIGEKLGGRDHTTVIHSCKKVEEDIKNNNLLEQEIEQIRSMF</sequence>
<dbReference type="Proteomes" id="UP000185891">
    <property type="component" value="Unassembled WGS sequence"/>
</dbReference>
<dbReference type="GO" id="GO:0006270">
    <property type="term" value="P:DNA replication initiation"/>
    <property type="evidence" value="ECO:0007669"/>
    <property type="project" value="UniProtKB-UniRule"/>
</dbReference>
<feature type="binding site" evidence="8">
    <location>
        <position position="166"/>
    </location>
    <ligand>
        <name>ATP</name>
        <dbReference type="ChEBI" id="CHEBI:30616"/>
    </ligand>
</feature>
<feature type="region of interest" description="Domain IV, binds dsDNA" evidence="8">
    <location>
        <begin position="335"/>
        <end position="451"/>
    </location>
</feature>
<keyword evidence="3 8" id="KW-0235">DNA replication</keyword>
<evidence type="ECO:0000256" key="7">
    <source>
        <dbReference type="ARBA" id="ARBA00023125"/>
    </source>
</evidence>
<organism evidence="14 15">
    <name type="scientific">Candidatus Campbellbacteria bacterium RIFCSPHIGHO2_12_FULL_35_10</name>
    <dbReference type="NCBI Taxonomy" id="1797578"/>
    <lineage>
        <taxon>Bacteria</taxon>
        <taxon>Candidatus Campbelliibacteriota</taxon>
    </lineage>
</organism>
<keyword evidence="7 8" id="KW-0238">DNA-binding</keyword>
<dbReference type="Pfam" id="PF00308">
    <property type="entry name" value="Bac_DnaA"/>
    <property type="match status" value="1"/>
</dbReference>
<dbReference type="EMBL" id="MFAA01000018">
    <property type="protein sequence ID" value="OGD69000.1"/>
    <property type="molecule type" value="Genomic_DNA"/>
</dbReference>
<dbReference type="InterPro" id="IPR010921">
    <property type="entry name" value="Trp_repressor/repl_initiator"/>
</dbReference>
<dbReference type="HAMAP" id="MF_00377">
    <property type="entry name" value="DnaA_bact"/>
    <property type="match status" value="1"/>
</dbReference>
<keyword evidence="2 8" id="KW-0963">Cytoplasm</keyword>
<comment type="subunit">
    <text evidence="8">Oligomerizes as a right-handed, spiral filament on DNA at oriC.</text>
</comment>
<feature type="domain" description="AAA+ ATPase" evidence="12">
    <location>
        <begin position="152"/>
        <end position="283"/>
    </location>
</feature>
<dbReference type="InterPro" id="IPR018312">
    <property type="entry name" value="Chromosome_initiator_DnaA_CS"/>
</dbReference>
<dbReference type="InterPro" id="IPR027417">
    <property type="entry name" value="P-loop_NTPase"/>
</dbReference>
<comment type="subcellular location">
    <subcellularLocation>
        <location evidence="8">Cytoplasm</location>
    </subcellularLocation>
</comment>
<feature type="binding site" evidence="8">
    <location>
        <position position="167"/>
    </location>
    <ligand>
        <name>ATP</name>
        <dbReference type="ChEBI" id="CHEBI:30616"/>
    </ligand>
</feature>
<keyword evidence="6 8" id="KW-0446">Lipid-binding</keyword>
<evidence type="ECO:0000259" key="12">
    <source>
        <dbReference type="SMART" id="SM00382"/>
    </source>
</evidence>
<dbReference type="Gene3D" id="1.10.8.60">
    <property type="match status" value="1"/>
</dbReference>
<keyword evidence="4 8" id="KW-0547">Nucleotide-binding</keyword>
<dbReference type="InterPro" id="IPR038454">
    <property type="entry name" value="DnaA_N_sf"/>
</dbReference>
<comment type="domain">
    <text evidence="8">Domain I is involved in oligomerization and binding regulators, domain II is flexibile and of varying length in different bacteria, domain III forms the AAA+ region, while domain IV binds dsDNA.</text>
</comment>
<evidence type="ECO:0000259" key="13">
    <source>
        <dbReference type="SMART" id="SM00760"/>
    </source>
</evidence>
<dbReference type="Pfam" id="PF11638">
    <property type="entry name" value="DnaA_N"/>
    <property type="match status" value="1"/>
</dbReference>
<name>A0A1F5ENV4_9BACT</name>
<comment type="similarity">
    <text evidence="1 8 11">Belongs to the DnaA family.</text>
</comment>
<evidence type="ECO:0000313" key="15">
    <source>
        <dbReference type="Proteomes" id="UP000185891"/>
    </source>
</evidence>
<reference evidence="14 15" key="1">
    <citation type="journal article" date="2016" name="Nat. Commun.">
        <title>Thousands of microbial genomes shed light on interconnected biogeochemical processes in an aquifer system.</title>
        <authorList>
            <person name="Anantharaman K."/>
            <person name="Brown C.T."/>
            <person name="Hug L.A."/>
            <person name="Sharon I."/>
            <person name="Castelle C.J."/>
            <person name="Probst A.J."/>
            <person name="Thomas B.C."/>
            <person name="Singh A."/>
            <person name="Wilkins M.J."/>
            <person name="Karaoz U."/>
            <person name="Brodie E.L."/>
            <person name="Williams K.H."/>
            <person name="Hubbard S.S."/>
            <person name="Banfield J.F."/>
        </authorList>
    </citation>
    <scope>NUCLEOTIDE SEQUENCE [LARGE SCALE GENOMIC DNA]</scope>
</reference>
<dbReference type="FunFam" id="3.40.50.300:FF:000668">
    <property type="entry name" value="Chromosomal replication initiator protein DnaA"/>
    <property type="match status" value="1"/>
</dbReference>
<protein>
    <recommendedName>
        <fullName evidence="8 9">Chromosomal replication initiator protein DnaA</fullName>
    </recommendedName>
</protein>
<dbReference type="GO" id="GO:0008289">
    <property type="term" value="F:lipid binding"/>
    <property type="evidence" value="ECO:0007669"/>
    <property type="project" value="UniProtKB-KW"/>
</dbReference>
<dbReference type="CDD" id="cd00009">
    <property type="entry name" value="AAA"/>
    <property type="match status" value="1"/>
</dbReference>
<evidence type="ECO:0000256" key="3">
    <source>
        <dbReference type="ARBA" id="ARBA00022705"/>
    </source>
</evidence>